<dbReference type="GO" id="GO:0006886">
    <property type="term" value="P:intracellular protein transport"/>
    <property type="evidence" value="ECO:0007669"/>
    <property type="project" value="InterPro"/>
</dbReference>
<dbReference type="InterPro" id="IPR042185">
    <property type="entry name" value="Serpin_sf_2"/>
</dbReference>
<keyword evidence="15" id="KW-0168">Coated pit</keyword>
<evidence type="ECO:0000256" key="13">
    <source>
        <dbReference type="ARBA" id="ARBA00023034"/>
    </source>
</evidence>
<comment type="similarity">
    <text evidence="6 23">Belongs to the serpin family.</text>
</comment>
<dbReference type="GO" id="GO:0004867">
    <property type="term" value="F:serine-type endopeptidase inhibitor activity"/>
    <property type="evidence" value="ECO:0007669"/>
    <property type="project" value="UniProtKB-KW"/>
</dbReference>
<evidence type="ECO:0000256" key="23">
    <source>
        <dbReference type="RuleBase" id="RU000411"/>
    </source>
</evidence>
<evidence type="ECO:0000256" key="20">
    <source>
        <dbReference type="ARBA" id="ARBA00043166"/>
    </source>
</evidence>
<evidence type="ECO:0000256" key="7">
    <source>
        <dbReference type="ARBA" id="ARBA00022448"/>
    </source>
</evidence>
<gene>
    <name evidence="26" type="ORF">DPX16_17952</name>
</gene>
<accession>A0A3N0XSX6</accession>
<evidence type="ECO:0000256" key="10">
    <source>
        <dbReference type="ARBA" id="ARBA00022729"/>
    </source>
</evidence>
<dbReference type="SMART" id="SM00093">
    <property type="entry name" value="SERPIN"/>
    <property type="match status" value="1"/>
</dbReference>
<name>A0A3N0XSX6_ANAGA</name>
<evidence type="ECO:0000256" key="6">
    <source>
        <dbReference type="ARBA" id="ARBA00009500"/>
    </source>
</evidence>
<evidence type="ECO:0000313" key="27">
    <source>
        <dbReference type="Proteomes" id="UP000281406"/>
    </source>
</evidence>
<evidence type="ECO:0000256" key="22">
    <source>
        <dbReference type="ARBA" id="ARBA00066062"/>
    </source>
</evidence>
<dbReference type="InterPro" id="IPR022775">
    <property type="entry name" value="AP_mu_sigma_su"/>
</dbReference>
<dbReference type="GO" id="GO:0010757">
    <property type="term" value="P:negative regulation of plasminogen activation"/>
    <property type="evidence" value="ECO:0007669"/>
    <property type="project" value="TreeGrafter"/>
</dbReference>
<evidence type="ECO:0000256" key="12">
    <source>
        <dbReference type="ARBA" id="ARBA00022927"/>
    </source>
</evidence>
<evidence type="ECO:0000256" key="19">
    <source>
        <dbReference type="ARBA" id="ARBA00041825"/>
    </source>
</evidence>
<evidence type="ECO:0000259" key="25">
    <source>
        <dbReference type="SMART" id="SM00093"/>
    </source>
</evidence>
<dbReference type="PANTHER" id="PTHR11461">
    <property type="entry name" value="SERINE PROTEASE INHIBITOR, SERPIN"/>
    <property type="match status" value="1"/>
</dbReference>
<keyword evidence="12" id="KW-0653">Protein transport</keyword>
<dbReference type="InterPro" id="IPR000804">
    <property type="entry name" value="Clathrin_sm-chain_CS"/>
</dbReference>
<comment type="caution">
    <text evidence="26">The sequence shown here is derived from an EMBL/GenBank/DDBJ whole genome shotgun (WGS) entry which is preliminary data.</text>
</comment>
<evidence type="ECO:0000256" key="24">
    <source>
        <dbReference type="SAM" id="SignalP"/>
    </source>
</evidence>
<dbReference type="FunFam" id="3.30.450.60:FF:000005">
    <property type="entry name" value="AP complex subunit sigma"/>
    <property type="match status" value="1"/>
</dbReference>
<reference evidence="26 27" key="1">
    <citation type="submission" date="2018-10" db="EMBL/GenBank/DDBJ databases">
        <title>Genome assembly for a Yunnan-Guizhou Plateau 3E fish, Anabarilius grahami (Regan), and its evolutionary and genetic applications.</title>
        <authorList>
            <person name="Jiang W."/>
        </authorList>
    </citation>
    <scope>NUCLEOTIDE SEQUENCE [LARGE SCALE GENOMIC DNA]</scope>
    <source>
        <strain evidence="26">AG-KIZ</strain>
        <tissue evidence="26">Muscle</tissue>
    </source>
</reference>
<sequence>MRSLSILLIFTLCGSSLCNLFQEKHTDFGLQVFSEAIQSAPDRNLALSPYGISSVLGMAQLGAYGSTLEMLTSKMGYSLQARGMPKLQKLLQRDLASEDGVEVASGVMVDRKIILEKVFRRSLTKAFQSVPHQIDFSHPEMARQVINSWTSDHTGGMISEFLPSGMLSEQTRLVLLNAVHFHGIWMTPFDPKLTREQLFHRANGSAVSVPMMTATQKFNYGEFVTEDGVDYDVIEVPYEGESLSMLLVTPFEKDVPLMALIKELSSSRIHQWRKEMRKINKQLAIPRFSMDTEIDLKSTLSKMGLGDIFSQSKADFSRITTEEPLCVSKVLQRVKLEVNEEGTKGSSATAAVIYSRMAVEEITLDRPFYFLIQHKPTEKQQKTLVTMRFMLLFSRQGKLRLQKWYTATAERDKKKMVRELMQVVLARKPKMCSFLEWRDLKIVYKRYASLYFCCAVEEQDNELITLEVIHRFVELLDKYFGSVCELDIIFNFEKAYFILDEFLMGGEIQDTSKKSVLKAIEQADLLQEEDESPRSVLEEMGLA</sequence>
<dbReference type="InterPro" id="IPR036186">
    <property type="entry name" value="Serpin_sf"/>
</dbReference>
<dbReference type="InterPro" id="IPR023796">
    <property type="entry name" value="Serpin_dom"/>
</dbReference>
<keyword evidence="8" id="KW-0964">Secreted</keyword>
<dbReference type="CDD" id="cd14831">
    <property type="entry name" value="AP1_sigma"/>
    <property type="match status" value="1"/>
</dbReference>
<evidence type="ECO:0000256" key="14">
    <source>
        <dbReference type="ARBA" id="ARBA00023136"/>
    </source>
</evidence>
<evidence type="ECO:0000256" key="11">
    <source>
        <dbReference type="ARBA" id="ARBA00022900"/>
    </source>
</evidence>
<dbReference type="Gene3D" id="3.30.497.10">
    <property type="entry name" value="Antithrombin, subunit I, domain 2"/>
    <property type="match status" value="1"/>
</dbReference>
<dbReference type="FunFam" id="2.30.39.10:FF:000006">
    <property type="entry name" value="Plasminogen activator inhibitor 1"/>
    <property type="match status" value="1"/>
</dbReference>
<dbReference type="GO" id="GO:0005905">
    <property type="term" value="C:clathrin-coated pit"/>
    <property type="evidence" value="ECO:0007669"/>
    <property type="project" value="UniProtKB-SubCell"/>
</dbReference>
<evidence type="ECO:0000256" key="8">
    <source>
        <dbReference type="ARBA" id="ARBA00022525"/>
    </source>
</evidence>
<dbReference type="Gene3D" id="3.30.450.60">
    <property type="match status" value="1"/>
</dbReference>
<dbReference type="PANTHER" id="PTHR11461:SF49">
    <property type="entry name" value="PLASMINOGEN ACTIVATOR INHIBITOR 1"/>
    <property type="match status" value="1"/>
</dbReference>
<comment type="subcellular location">
    <subcellularLocation>
        <location evidence="1">Cytoplasmic vesicle membrane</location>
        <topology evidence="1">Peripheral membrane protein</topology>
        <orientation evidence="1">Cytoplasmic side</orientation>
    </subcellularLocation>
    <subcellularLocation>
        <location evidence="2">Golgi apparatus</location>
    </subcellularLocation>
    <subcellularLocation>
        <location evidence="3">Membrane</location>
        <location evidence="3">Clathrin-coated pit</location>
    </subcellularLocation>
    <subcellularLocation>
        <location evidence="4">Secreted</location>
    </subcellularLocation>
</comment>
<dbReference type="PROSITE" id="PS00989">
    <property type="entry name" value="CLAT_ADAPTOR_S"/>
    <property type="match status" value="1"/>
</dbReference>
<feature type="chain" id="PRO_5018120564" description="Plasminogen activator inhibitor 1" evidence="24">
    <location>
        <begin position="19"/>
        <end position="543"/>
    </location>
</feature>
<evidence type="ECO:0000256" key="9">
    <source>
        <dbReference type="ARBA" id="ARBA00022690"/>
    </source>
</evidence>
<evidence type="ECO:0000256" key="3">
    <source>
        <dbReference type="ARBA" id="ARBA00004600"/>
    </source>
</evidence>
<keyword evidence="16" id="KW-0325">Glycoprotein</keyword>
<dbReference type="SUPFAM" id="SSF56574">
    <property type="entry name" value="Serpins"/>
    <property type="match status" value="1"/>
</dbReference>
<proteinExistence type="inferred from homology"/>
<evidence type="ECO:0000256" key="5">
    <source>
        <dbReference type="ARBA" id="ARBA00006972"/>
    </source>
</evidence>
<comment type="similarity">
    <text evidence="5">Belongs to the adaptor complexes small subunit family.</text>
</comment>
<evidence type="ECO:0000256" key="21">
    <source>
        <dbReference type="ARBA" id="ARBA00065677"/>
    </source>
</evidence>
<dbReference type="Gene3D" id="2.30.39.10">
    <property type="entry name" value="Alpha-1-antitrypsin, domain 1"/>
    <property type="match status" value="1"/>
</dbReference>
<dbReference type="OrthoDB" id="8179360at2759"/>
<evidence type="ECO:0000256" key="4">
    <source>
        <dbReference type="ARBA" id="ARBA00004613"/>
    </source>
</evidence>
<dbReference type="InterPro" id="IPR044733">
    <property type="entry name" value="AP1_sigma"/>
</dbReference>
<keyword evidence="17" id="KW-0968">Cytoplasmic vesicle</keyword>
<dbReference type="FunFam" id="3.30.497.10:FF:000006">
    <property type="entry name" value="Plasminogen activator inhibitor 1"/>
    <property type="match status" value="1"/>
</dbReference>
<dbReference type="InterPro" id="IPR042178">
    <property type="entry name" value="Serpin_sf_1"/>
</dbReference>
<dbReference type="InterPro" id="IPR000215">
    <property type="entry name" value="Serpin_fam"/>
</dbReference>
<dbReference type="EMBL" id="RJVU01061675">
    <property type="protein sequence ID" value="ROJ33130.1"/>
    <property type="molecule type" value="Genomic_DNA"/>
</dbReference>
<keyword evidence="13" id="KW-0333">Golgi apparatus</keyword>
<organism evidence="26 27">
    <name type="scientific">Anabarilius grahami</name>
    <name type="common">Kanglang fish</name>
    <name type="synonym">Barilius grahami</name>
    <dbReference type="NCBI Taxonomy" id="495550"/>
    <lineage>
        <taxon>Eukaryota</taxon>
        <taxon>Metazoa</taxon>
        <taxon>Chordata</taxon>
        <taxon>Craniata</taxon>
        <taxon>Vertebrata</taxon>
        <taxon>Euteleostomi</taxon>
        <taxon>Actinopterygii</taxon>
        <taxon>Neopterygii</taxon>
        <taxon>Teleostei</taxon>
        <taxon>Ostariophysi</taxon>
        <taxon>Cypriniformes</taxon>
        <taxon>Xenocyprididae</taxon>
        <taxon>Xenocypridinae</taxon>
        <taxon>Xenocypridinae incertae sedis</taxon>
        <taxon>Anabarilius</taxon>
    </lineage>
</organism>
<keyword evidence="27" id="KW-1185">Reference proteome</keyword>
<dbReference type="GO" id="GO:0030121">
    <property type="term" value="C:AP-1 adaptor complex"/>
    <property type="evidence" value="ECO:0007669"/>
    <property type="project" value="InterPro"/>
</dbReference>
<dbReference type="GO" id="GO:0035615">
    <property type="term" value="F:clathrin adaptor activity"/>
    <property type="evidence" value="ECO:0007669"/>
    <property type="project" value="InterPro"/>
</dbReference>
<evidence type="ECO:0000256" key="16">
    <source>
        <dbReference type="ARBA" id="ARBA00023180"/>
    </source>
</evidence>
<comment type="subunit">
    <text evidence="22">Forms a heterodimer with TMPRSS7. Interacts with VTN. Binds LRP1B; binding is followed by internalization and degradation. Interacts with PPP1CB. In complex with PLAU/uPA, interacts with PLAUR/uPAR. Interacts with SORL1 and LRP1, either alone or in complex with PLAU; these interactions are abolished in the presence of LRPAP1/RAP. The ternary complex composed of PLAUR-PLAU-PAI1 also interacts with SORL1. Interacts with PLAT/tPA. Also interacts with SORL1, when complexed to PLAT/tPA.</text>
</comment>
<dbReference type="Pfam" id="PF01217">
    <property type="entry name" value="Clat_adaptor_s"/>
    <property type="match status" value="1"/>
</dbReference>
<evidence type="ECO:0000256" key="1">
    <source>
        <dbReference type="ARBA" id="ARBA00004180"/>
    </source>
</evidence>
<dbReference type="GO" id="GO:0005615">
    <property type="term" value="C:extracellular space"/>
    <property type="evidence" value="ECO:0007669"/>
    <property type="project" value="InterPro"/>
</dbReference>
<keyword evidence="7" id="KW-0813">Transport</keyword>
<dbReference type="Proteomes" id="UP000281406">
    <property type="component" value="Unassembled WGS sequence"/>
</dbReference>
<feature type="domain" description="Serpin" evidence="25">
    <location>
        <begin position="30"/>
        <end position="376"/>
    </location>
</feature>
<dbReference type="InterPro" id="IPR011012">
    <property type="entry name" value="Longin-like_dom_sf"/>
</dbReference>
<comment type="subunit">
    <text evidence="21">Adaptor protein complex 1 (AP-1) is a heterotetramer composed of two large adaptins (gamma-type subunit AP1G1 and beta-type subunit AP1B1), a medium adaptin (mu-type subunit AP1M1 or AP1M2) and a small adaptin (sigma-type subunit AP1S1 or AP1S2 or AP1S3).</text>
</comment>
<evidence type="ECO:0000256" key="18">
    <source>
        <dbReference type="ARBA" id="ARBA00040523"/>
    </source>
</evidence>
<keyword evidence="9" id="KW-0646">Protease inhibitor</keyword>
<keyword evidence="11" id="KW-0722">Serine protease inhibitor</keyword>
<dbReference type="GO" id="GO:0061044">
    <property type="term" value="P:negative regulation of vascular wound healing"/>
    <property type="evidence" value="ECO:0007669"/>
    <property type="project" value="TreeGrafter"/>
</dbReference>
<evidence type="ECO:0000256" key="15">
    <source>
        <dbReference type="ARBA" id="ARBA00023176"/>
    </source>
</evidence>
<dbReference type="Pfam" id="PF00079">
    <property type="entry name" value="Serpin"/>
    <property type="match status" value="1"/>
</dbReference>
<keyword evidence="14" id="KW-0472">Membrane</keyword>
<feature type="signal peptide" evidence="24">
    <location>
        <begin position="1"/>
        <end position="18"/>
    </location>
</feature>
<evidence type="ECO:0000313" key="26">
    <source>
        <dbReference type="EMBL" id="ROJ33130.1"/>
    </source>
</evidence>
<evidence type="ECO:0000256" key="17">
    <source>
        <dbReference type="ARBA" id="ARBA00023329"/>
    </source>
</evidence>
<dbReference type="AlphaFoldDB" id="A0A3N0XSX6"/>
<protein>
    <recommendedName>
        <fullName evidence="18">Plasminogen activator inhibitor 1</fullName>
    </recommendedName>
    <alternativeName>
        <fullName evidence="19">Endothelial plasminogen activator inhibitor</fullName>
    </alternativeName>
    <alternativeName>
        <fullName evidence="20">Serpin E1</fullName>
    </alternativeName>
</protein>
<dbReference type="SUPFAM" id="SSF64356">
    <property type="entry name" value="SNARE-like"/>
    <property type="match status" value="1"/>
</dbReference>
<evidence type="ECO:0000256" key="2">
    <source>
        <dbReference type="ARBA" id="ARBA00004555"/>
    </source>
</evidence>
<keyword evidence="10 24" id="KW-0732">Signal</keyword>